<dbReference type="InterPro" id="IPR029063">
    <property type="entry name" value="SAM-dependent_MTases_sf"/>
</dbReference>
<evidence type="ECO:0000256" key="3">
    <source>
        <dbReference type="ARBA" id="ARBA00011890"/>
    </source>
</evidence>
<evidence type="ECO:0000256" key="11">
    <source>
        <dbReference type="ARBA" id="ARBA00031350"/>
    </source>
</evidence>
<dbReference type="Pfam" id="PF01135">
    <property type="entry name" value="PCMT"/>
    <property type="match status" value="1"/>
</dbReference>
<evidence type="ECO:0000256" key="9">
    <source>
        <dbReference type="ARBA" id="ARBA00030757"/>
    </source>
</evidence>
<proteinExistence type="inferred from homology"/>
<dbReference type="EMBL" id="RBXO01000001">
    <property type="protein sequence ID" value="RKT52033.1"/>
    <property type="molecule type" value="Genomic_DNA"/>
</dbReference>
<protein>
    <recommendedName>
        <fullName evidence="4">Protein-L-isoaspartate O-methyltransferase</fullName>
        <ecNumber evidence="3">2.1.1.77</ecNumber>
    </recommendedName>
    <alternativeName>
        <fullName evidence="11">L-isoaspartyl protein carboxyl methyltransferase</fullName>
    </alternativeName>
    <alternativeName>
        <fullName evidence="9">Protein L-isoaspartyl methyltransferase</fullName>
    </alternativeName>
    <alternativeName>
        <fullName evidence="10">Protein-beta-aspartate methyltransferase</fullName>
    </alternativeName>
</protein>
<evidence type="ECO:0000256" key="8">
    <source>
        <dbReference type="ARBA" id="ARBA00022691"/>
    </source>
</evidence>
<keyword evidence="5" id="KW-0963">Cytoplasm</keyword>
<evidence type="ECO:0000256" key="10">
    <source>
        <dbReference type="ARBA" id="ARBA00031323"/>
    </source>
</evidence>
<evidence type="ECO:0000313" key="12">
    <source>
        <dbReference type="EMBL" id="RKT52033.1"/>
    </source>
</evidence>
<reference evidence="12 13" key="1">
    <citation type="submission" date="2018-10" db="EMBL/GenBank/DDBJ databases">
        <title>Sequencing the genomes of 1000 actinobacteria strains.</title>
        <authorList>
            <person name="Klenk H.-P."/>
        </authorList>
    </citation>
    <scope>NUCLEOTIDE SEQUENCE [LARGE SCALE GENOMIC DNA]</scope>
    <source>
        <strain evidence="12 13">DSM 43800</strain>
    </source>
</reference>
<keyword evidence="7 12" id="KW-0808">Transferase</keyword>
<gene>
    <name evidence="12" type="ORF">C8E97_0529</name>
</gene>
<evidence type="ECO:0000256" key="7">
    <source>
        <dbReference type="ARBA" id="ARBA00022679"/>
    </source>
</evidence>
<dbReference type="SUPFAM" id="SSF53335">
    <property type="entry name" value="S-adenosyl-L-methionine-dependent methyltransferases"/>
    <property type="match status" value="1"/>
</dbReference>
<name>A0A495VU85_9PSEU</name>
<dbReference type="EC" id="2.1.1.77" evidence="3"/>
<evidence type="ECO:0000256" key="4">
    <source>
        <dbReference type="ARBA" id="ARBA00013346"/>
    </source>
</evidence>
<dbReference type="InterPro" id="IPR000682">
    <property type="entry name" value="PCMT"/>
</dbReference>
<dbReference type="AlphaFoldDB" id="A0A495VU85"/>
<dbReference type="GO" id="GO:0032259">
    <property type="term" value="P:methylation"/>
    <property type="evidence" value="ECO:0007669"/>
    <property type="project" value="UniProtKB-KW"/>
</dbReference>
<keyword evidence="8" id="KW-0949">S-adenosyl-L-methionine</keyword>
<dbReference type="NCBIfam" id="TIGR04364">
    <property type="entry name" value="methyltran_FxLD"/>
    <property type="match status" value="1"/>
</dbReference>
<evidence type="ECO:0000256" key="5">
    <source>
        <dbReference type="ARBA" id="ARBA00022490"/>
    </source>
</evidence>
<sequence>MGPFRDEGALREAMVAELLALGTIRDDAVAAAFRAVPRHRFAPGTDPADAYAVHTAVVTKRDEHGVPVSSVSAPEIQALMLAQAGIEPGMAVLEIGSGGYNAALIAELVGPGGAVTSVDIDPDVTGRARRLLADTGYSRVRVVLADAEHGVPEHAPYDRIIVTVGAWDVPPAWIDQLTPDGLLVVPLRVRGLTRSMALARVGDRLVSRSSTACGFVLIRGAGAHAERVVPLRGKEVVVRFDDDDEPGVGEPDLDGVPATDRVEVWTGVVVDAAEPVEDLQLWLATTLPGAGALVAAPGANLVAPGNRWFPQAAVRGGAVAYLVSRPVAGDRFELGAHAFGRRADELAGAFAERITAWDGRRDGPGPVFTVWRGTSGDPPASGTVIRKRHSRVTVTWPDAEG</sequence>
<evidence type="ECO:0000256" key="6">
    <source>
        <dbReference type="ARBA" id="ARBA00022603"/>
    </source>
</evidence>
<organism evidence="12 13">
    <name type="scientific">Saccharothrix australiensis</name>
    <dbReference type="NCBI Taxonomy" id="2072"/>
    <lineage>
        <taxon>Bacteria</taxon>
        <taxon>Bacillati</taxon>
        <taxon>Actinomycetota</taxon>
        <taxon>Actinomycetes</taxon>
        <taxon>Pseudonocardiales</taxon>
        <taxon>Pseudonocardiaceae</taxon>
        <taxon>Saccharothrix</taxon>
    </lineage>
</organism>
<dbReference type="InterPro" id="IPR027573">
    <property type="entry name" value="Methyltran_FxLD"/>
</dbReference>
<dbReference type="PANTHER" id="PTHR11579">
    <property type="entry name" value="PROTEIN-L-ISOASPARTATE O-METHYLTRANSFERASE"/>
    <property type="match status" value="1"/>
</dbReference>
<comment type="caution">
    <text evidence="12">The sequence shown here is derived from an EMBL/GenBank/DDBJ whole genome shotgun (WGS) entry which is preliminary data.</text>
</comment>
<dbReference type="RefSeq" id="WP_246018638.1">
    <property type="nucleotide sequence ID" value="NZ_RBXO01000001.1"/>
</dbReference>
<dbReference type="PANTHER" id="PTHR11579:SF0">
    <property type="entry name" value="PROTEIN-L-ISOASPARTATE(D-ASPARTATE) O-METHYLTRANSFERASE"/>
    <property type="match status" value="1"/>
</dbReference>
<dbReference type="Proteomes" id="UP000282084">
    <property type="component" value="Unassembled WGS sequence"/>
</dbReference>
<comment type="subcellular location">
    <subcellularLocation>
        <location evidence="1">Cytoplasm</location>
    </subcellularLocation>
</comment>
<evidence type="ECO:0000256" key="2">
    <source>
        <dbReference type="ARBA" id="ARBA00005369"/>
    </source>
</evidence>
<dbReference type="Gene3D" id="3.40.50.150">
    <property type="entry name" value="Vaccinia Virus protein VP39"/>
    <property type="match status" value="1"/>
</dbReference>
<dbReference type="GO" id="GO:0004719">
    <property type="term" value="F:protein-L-isoaspartate (D-aspartate) O-methyltransferase activity"/>
    <property type="evidence" value="ECO:0007669"/>
    <property type="project" value="UniProtKB-EC"/>
</dbReference>
<keyword evidence="6 12" id="KW-0489">Methyltransferase</keyword>
<dbReference type="CDD" id="cd02440">
    <property type="entry name" value="AdoMet_MTases"/>
    <property type="match status" value="1"/>
</dbReference>
<evidence type="ECO:0000256" key="1">
    <source>
        <dbReference type="ARBA" id="ARBA00004496"/>
    </source>
</evidence>
<accession>A0A495VU85</accession>
<evidence type="ECO:0000313" key="13">
    <source>
        <dbReference type="Proteomes" id="UP000282084"/>
    </source>
</evidence>
<comment type="similarity">
    <text evidence="2">Belongs to the methyltransferase superfamily. L-isoaspartyl/D-aspartyl protein methyltransferase family.</text>
</comment>
<keyword evidence="13" id="KW-1185">Reference proteome</keyword>
<dbReference type="GO" id="GO:0005737">
    <property type="term" value="C:cytoplasm"/>
    <property type="evidence" value="ECO:0007669"/>
    <property type="project" value="UniProtKB-SubCell"/>
</dbReference>